<evidence type="ECO:0000313" key="3">
    <source>
        <dbReference type="Proteomes" id="UP001218188"/>
    </source>
</evidence>
<feature type="region of interest" description="Disordered" evidence="1">
    <location>
        <begin position="15"/>
        <end position="45"/>
    </location>
</feature>
<evidence type="ECO:0000313" key="2">
    <source>
        <dbReference type="EMBL" id="KAJ7020318.1"/>
    </source>
</evidence>
<feature type="region of interest" description="Disordered" evidence="1">
    <location>
        <begin position="102"/>
        <end position="122"/>
    </location>
</feature>
<comment type="caution">
    <text evidence="2">The sequence shown here is derived from an EMBL/GenBank/DDBJ whole genome shotgun (WGS) entry which is preliminary data.</text>
</comment>
<accession>A0AAD6WMV9</accession>
<keyword evidence="3" id="KW-1185">Reference proteome</keyword>
<name>A0AAD6WMV9_9AGAR</name>
<dbReference type="Proteomes" id="UP001218188">
    <property type="component" value="Unassembled WGS sequence"/>
</dbReference>
<sequence>MFPPTRPRFRVPARTRLRKPTQRLSNSDALARAPAGAATAHATTAPTEWKEAVRQAIRAVTRSIASYLGHEGHRRGKEWNDDNAKYKCIEGKAKGLTPVDAQRDTIPSSQMPSTPSRPRNDQCNQIAARGAKKTSRREAWHQREIAAAGEGGGGGVEKKPGTLLITRFSLRGTDINVGLWAQGRDAPVAPGHTILALHHRDEASTAFWLNTHYDMKDEQLGSRICHMVFFTALMREEHQTYA</sequence>
<dbReference type="AlphaFoldDB" id="A0AAD6WMV9"/>
<protein>
    <submittedName>
        <fullName evidence="2">Uncharacterized protein</fullName>
    </submittedName>
</protein>
<proteinExistence type="predicted"/>
<dbReference type="EMBL" id="JARJCM010000267">
    <property type="protein sequence ID" value="KAJ7020318.1"/>
    <property type="molecule type" value="Genomic_DNA"/>
</dbReference>
<evidence type="ECO:0000256" key="1">
    <source>
        <dbReference type="SAM" id="MobiDB-lite"/>
    </source>
</evidence>
<feature type="compositionally biased region" description="Polar residues" evidence="1">
    <location>
        <begin position="105"/>
        <end position="122"/>
    </location>
</feature>
<feature type="compositionally biased region" description="Low complexity" evidence="1">
    <location>
        <begin position="29"/>
        <end position="45"/>
    </location>
</feature>
<organism evidence="2 3">
    <name type="scientific">Mycena alexandri</name>
    <dbReference type="NCBI Taxonomy" id="1745969"/>
    <lineage>
        <taxon>Eukaryota</taxon>
        <taxon>Fungi</taxon>
        <taxon>Dikarya</taxon>
        <taxon>Basidiomycota</taxon>
        <taxon>Agaricomycotina</taxon>
        <taxon>Agaricomycetes</taxon>
        <taxon>Agaricomycetidae</taxon>
        <taxon>Agaricales</taxon>
        <taxon>Marasmiineae</taxon>
        <taxon>Mycenaceae</taxon>
        <taxon>Mycena</taxon>
    </lineage>
</organism>
<gene>
    <name evidence="2" type="ORF">C8F04DRAFT_1275219</name>
</gene>
<reference evidence="2" key="1">
    <citation type="submission" date="2023-03" db="EMBL/GenBank/DDBJ databases">
        <title>Massive genome expansion in bonnet fungi (Mycena s.s.) driven by repeated elements and novel gene families across ecological guilds.</title>
        <authorList>
            <consortium name="Lawrence Berkeley National Laboratory"/>
            <person name="Harder C.B."/>
            <person name="Miyauchi S."/>
            <person name="Viragh M."/>
            <person name="Kuo A."/>
            <person name="Thoen E."/>
            <person name="Andreopoulos B."/>
            <person name="Lu D."/>
            <person name="Skrede I."/>
            <person name="Drula E."/>
            <person name="Henrissat B."/>
            <person name="Morin E."/>
            <person name="Kohler A."/>
            <person name="Barry K."/>
            <person name="LaButti K."/>
            <person name="Morin E."/>
            <person name="Salamov A."/>
            <person name="Lipzen A."/>
            <person name="Mereny Z."/>
            <person name="Hegedus B."/>
            <person name="Baldrian P."/>
            <person name="Stursova M."/>
            <person name="Weitz H."/>
            <person name="Taylor A."/>
            <person name="Grigoriev I.V."/>
            <person name="Nagy L.G."/>
            <person name="Martin F."/>
            <person name="Kauserud H."/>
        </authorList>
    </citation>
    <scope>NUCLEOTIDE SEQUENCE</scope>
    <source>
        <strain evidence="2">CBHHK200</strain>
    </source>
</reference>